<name>A0A2K1QTN4_9PEZI</name>
<protein>
    <submittedName>
        <fullName evidence="2">Uncharacterized protein</fullName>
    </submittedName>
</protein>
<feature type="compositionally biased region" description="Polar residues" evidence="1">
    <location>
        <begin position="283"/>
        <end position="313"/>
    </location>
</feature>
<sequence length="366" mass="40105">MPRTLPWLGDGSTKTSKPNRPRPQQSATYSTAKRSTAKRQQAIDVDEEEDVNANAIGPSTSNRRSRLQGRRTPSTSPPPPLPVEEPMREGYSADDIYMMVEDEFMSTAQQFTQHLHRAEYKRLQKQARERERETLEVSKPANGMASFGLLTSDGAAITKPTTKPTTRSDDDEEPWIGDPALAGLMESPRKQQLLLRRGLAPAGTSLERPALTNSGTPDALPARHGASGSGDIATSRDASSPSMKTRGTSNGNDRDDDEGDEDDLDRPYLPQAKDRPAVALSTPLASSSRAQRPNHSIMSQFADQSHASTTRTSIVPDDQDNKSPLRDATSAAAILARRRARVRQKAEKDKSKGDDAMIDEIPMFLF</sequence>
<organism evidence="2 3">
    <name type="scientific">Sphaceloma murrayae</name>
    <dbReference type="NCBI Taxonomy" id="2082308"/>
    <lineage>
        <taxon>Eukaryota</taxon>
        <taxon>Fungi</taxon>
        <taxon>Dikarya</taxon>
        <taxon>Ascomycota</taxon>
        <taxon>Pezizomycotina</taxon>
        <taxon>Dothideomycetes</taxon>
        <taxon>Dothideomycetidae</taxon>
        <taxon>Myriangiales</taxon>
        <taxon>Elsinoaceae</taxon>
        <taxon>Sphaceloma</taxon>
    </lineage>
</organism>
<dbReference type="OrthoDB" id="5374569at2759"/>
<reference evidence="2 3" key="1">
    <citation type="submission" date="2017-06" db="EMBL/GenBank/DDBJ databases">
        <title>Draft genome sequence of a variant of Elsinoe murrayae.</title>
        <authorList>
            <person name="Cheng Q."/>
        </authorList>
    </citation>
    <scope>NUCLEOTIDE SEQUENCE [LARGE SCALE GENOMIC DNA]</scope>
    <source>
        <strain evidence="2 3">CQ-2017a</strain>
    </source>
</reference>
<feature type="compositionally biased region" description="Basic and acidic residues" evidence="1">
    <location>
        <begin position="125"/>
        <end position="136"/>
    </location>
</feature>
<proteinExistence type="predicted"/>
<evidence type="ECO:0000313" key="3">
    <source>
        <dbReference type="Proteomes" id="UP000243797"/>
    </source>
</evidence>
<feature type="compositionally biased region" description="Polar residues" evidence="1">
    <location>
        <begin position="236"/>
        <end position="249"/>
    </location>
</feature>
<feature type="region of interest" description="Disordered" evidence="1">
    <location>
        <begin position="1"/>
        <end position="89"/>
    </location>
</feature>
<dbReference type="Proteomes" id="UP000243797">
    <property type="component" value="Unassembled WGS sequence"/>
</dbReference>
<evidence type="ECO:0000256" key="1">
    <source>
        <dbReference type="SAM" id="MobiDB-lite"/>
    </source>
</evidence>
<dbReference type="AlphaFoldDB" id="A0A2K1QTN4"/>
<gene>
    <name evidence="2" type="ORF">CAC42_6244</name>
</gene>
<feature type="compositionally biased region" description="Acidic residues" evidence="1">
    <location>
        <begin position="254"/>
        <end position="264"/>
    </location>
</feature>
<comment type="caution">
    <text evidence="2">The sequence shown here is derived from an EMBL/GenBank/DDBJ whole genome shotgun (WGS) entry which is preliminary data.</text>
</comment>
<dbReference type="EMBL" id="NKHZ01000041">
    <property type="protein sequence ID" value="PNS18427.1"/>
    <property type="molecule type" value="Genomic_DNA"/>
</dbReference>
<feature type="region of interest" description="Disordered" evidence="1">
    <location>
        <begin position="125"/>
        <end position="330"/>
    </location>
</feature>
<dbReference type="STRING" id="2082308.A0A2K1QTN4"/>
<evidence type="ECO:0000313" key="2">
    <source>
        <dbReference type="EMBL" id="PNS18427.1"/>
    </source>
</evidence>
<feature type="compositionally biased region" description="Polar residues" evidence="1">
    <location>
        <begin position="12"/>
        <end position="34"/>
    </location>
</feature>
<accession>A0A2K1QTN4</accession>
<dbReference type="InParanoid" id="A0A2K1QTN4"/>
<keyword evidence="3" id="KW-1185">Reference proteome</keyword>